<sequence>MIAALNDPKLMPKWLRPVDKPSDPNHTQKIQYKLLEAFWLWVAEKWKGGILSKAAIDYLNRLYRRGRERRGPTDHAFGKHENCGKYRIPLGDGTWHSWFGVDANEPDYKPHLPHGKFIAPDDPPGYYEKVKAVFVGRLADKKVLQKQLHDTNTNSNESYNSMVVRGTLPGGRAQQNGHSGVFFWAHCHAIMMKNEGTGYRRELCGRLGIDPPESMYALDERVQRRKEKAAALRVRTRGREEAQVGEGCQECP</sequence>
<evidence type="ECO:0000313" key="2">
    <source>
        <dbReference type="EMBL" id="KAK3258826.1"/>
    </source>
</evidence>
<evidence type="ECO:0000256" key="1">
    <source>
        <dbReference type="SAM" id="MobiDB-lite"/>
    </source>
</evidence>
<gene>
    <name evidence="2" type="ORF">CYMTET_32147</name>
</gene>
<dbReference type="EMBL" id="LGRX02019239">
    <property type="protein sequence ID" value="KAK3258826.1"/>
    <property type="molecule type" value="Genomic_DNA"/>
</dbReference>
<organism evidence="2 3">
    <name type="scientific">Cymbomonas tetramitiformis</name>
    <dbReference type="NCBI Taxonomy" id="36881"/>
    <lineage>
        <taxon>Eukaryota</taxon>
        <taxon>Viridiplantae</taxon>
        <taxon>Chlorophyta</taxon>
        <taxon>Pyramimonadophyceae</taxon>
        <taxon>Pyramimonadales</taxon>
        <taxon>Pyramimonadaceae</taxon>
        <taxon>Cymbomonas</taxon>
    </lineage>
</organism>
<comment type="caution">
    <text evidence="2">The sequence shown here is derived from an EMBL/GenBank/DDBJ whole genome shotgun (WGS) entry which is preliminary data.</text>
</comment>
<evidence type="ECO:0000313" key="3">
    <source>
        <dbReference type="Proteomes" id="UP001190700"/>
    </source>
</evidence>
<feature type="compositionally biased region" description="Polar residues" evidence="1">
    <location>
        <begin position="150"/>
        <end position="161"/>
    </location>
</feature>
<proteinExistence type="predicted"/>
<keyword evidence="3" id="KW-1185">Reference proteome</keyword>
<protein>
    <submittedName>
        <fullName evidence="2">Uncharacterized protein</fullName>
    </submittedName>
</protein>
<feature type="region of interest" description="Disordered" evidence="1">
    <location>
        <begin position="150"/>
        <end position="171"/>
    </location>
</feature>
<accession>A0AAE0KS56</accession>
<dbReference type="Proteomes" id="UP001190700">
    <property type="component" value="Unassembled WGS sequence"/>
</dbReference>
<dbReference type="AlphaFoldDB" id="A0AAE0KS56"/>
<name>A0AAE0KS56_9CHLO</name>
<reference evidence="2 3" key="1">
    <citation type="journal article" date="2015" name="Genome Biol. Evol.">
        <title>Comparative Genomics of a Bacterivorous Green Alga Reveals Evolutionary Causalities and Consequences of Phago-Mixotrophic Mode of Nutrition.</title>
        <authorList>
            <person name="Burns J.A."/>
            <person name="Paasch A."/>
            <person name="Narechania A."/>
            <person name="Kim E."/>
        </authorList>
    </citation>
    <scope>NUCLEOTIDE SEQUENCE [LARGE SCALE GENOMIC DNA]</scope>
    <source>
        <strain evidence="2 3">PLY_AMNH</strain>
    </source>
</reference>